<dbReference type="InterPro" id="IPR005802">
    <property type="entry name" value="ADC_synth_comp_1"/>
</dbReference>
<dbReference type="AlphaFoldDB" id="A0A2T2WWX5"/>
<dbReference type="InterPro" id="IPR036038">
    <property type="entry name" value="Aminotransferase-like"/>
</dbReference>
<evidence type="ECO:0000313" key="2">
    <source>
        <dbReference type="EMBL" id="PSR26738.1"/>
    </source>
</evidence>
<dbReference type="Gene3D" id="3.60.120.10">
    <property type="entry name" value="Anthranilate synthase"/>
    <property type="match status" value="1"/>
</dbReference>
<dbReference type="InterPro" id="IPR043132">
    <property type="entry name" value="BCAT-like_C"/>
</dbReference>
<dbReference type="PRINTS" id="PR00095">
    <property type="entry name" value="ANTSNTHASEI"/>
</dbReference>
<dbReference type="Proteomes" id="UP000242699">
    <property type="component" value="Unassembled WGS sequence"/>
</dbReference>
<dbReference type="InterPro" id="IPR043131">
    <property type="entry name" value="BCAT-like_N"/>
</dbReference>
<dbReference type="Gene3D" id="3.30.470.10">
    <property type="match status" value="1"/>
</dbReference>
<sequence>MRIRLDFPSSGTPFVFTDPVKVLRVTAYDQVIPALEELENWTRRGYWVAGFLSYEAAYGLVEAGKYAPYFSTQSSLRELPLLGFGVFQEPTKMWDVGSSAAYSIGEWCLDPPMPRVEYDQKIADIRQAIARGLVYQVNFTLRLSSHFEGDPWSLYVMLRQAQEASYTAYLEWDNHVILSLSPELLFAQKGSSLITRPMKGTAKRGRFYAEDMRYKEELEKSEKNRAENIMVADLFRNDLGRIARTGSVEVSSLCRAEAYPTVWQLTTEIRAETLQELPFSEVLKTLFPSGSITGAPKLSSMKIIRELESSPRGIYCGTLGYAAPFGQAEFNVAIRTVWIDRTRQEAFFGTGGGITWDSTAGDEYDELLTKSRFLTRRQQAVSLLETMKLDQGRYWLKSYHLARLEESAVYYRIPFDSATLQERLRNIEDRCPSGLWRVRITVDGSGRISSQVLPLTRLSPGVQPVLWAEEPIFSDDPLFFHKTTCRDFYNRVHPAQSESFDHLLWNKHGEVTEFTRGNLVIRYRGALLTPTRESGLLAGTFRSLLLERGIIREERIGPGMVEDCEQMWFINSLYGWVPVILHGSLAP</sequence>
<dbReference type="InterPro" id="IPR005801">
    <property type="entry name" value="ADC_synthase"/>
</dbReference>
<dbReference type="SUPFAM" id="SSF56752">
    <property type="entry name" value="D-aminoacid aminotransferase-like PLP-dependent enzymes"/>
    <property type="match status" value="1"/>
</dbReference>
<dbReference type="GO" id="GO:0046820">
    <property type="term" value="F:4-amino-4-deoxychorismate synthase activity"/>
    <property type="evidence" value="ECO:0007669"/>
    <property type="project" value="TreeGrafter"/>
</dbReference>
<dbReference type="Pfam" id="PF00425">
    <property type="entry name" value="Chorismate_bind"/>
    <property type="match status" value="1"/>
</dbReference>
<accession>A0A2T2WWX5</accession>
<dbReference type="InterPro" id="IPR015890">
    <property type="entry name" value="Chorismate_C"/>
</dbReference>
<dbReference type="PANTHER" id="PTHR11236:SF50">
    <property type="entry name" value="AMINODEOXYCHORISMATE SYNTHASE COMPONENT 1"/>
    <property type="match status" value="1"/>
</dbReference>
<comment type="caution">
    <text evidence="2">The sequence shown here is derived from an EMBL/GenBank/DDBJ whole genome shotgun (WGS) entry which is preliminary data.</text>
</comment>
<dbReference type="EMBL" id="PXYT01000033">
    <property type="protein sequence ID" value="PSR26738.1"/>
    <property type="molecule type" value="Genomic_DNA"/>
</dbReference>
<reference evidence="2 3" key="1">
    <citation type="journal article" date="2014" name="BMC Genomics">
        <title>Comparison of environmental and isolate Sulfobacillus genomes reveals diverse carbon, sulfur, nitrogen, and hydrogen metabolisms.</title>
        <authorList>
            <person name="Justice N.B."/>
            <person name="Norman A."/>
            <person name="Brown C.T."/>
            <person name="Singh A."/>
            <person name="Thomas B.C."/>
            <person name="Banfield J.F."/>
        </authorList>
    </citation>
    <scope>NUCLEOTIDE SEQUENCE [LARGE SCALE GENOMIC DNA]</scope>
    <source>
        <strain evidence="2">AMDSBA1</strain>
    </source>
</reference>
<dbReference type="GO" id="GO:0000162">
    <property type="term" value="P:L-tryptophan biosynthetic process"/>
    <property type="evidence" value="ECO:0007669"/>
    <property type="project" value="TreeGrafter"/>
</dbReference>
<evidence type="ECO:0000259" key="1">
    <source>
        <dbReference type="Pfam" id="PF00425"/>
    </source>
</evidence>
<dbReference type="NCBIfam" id="TIGR00553">
    <property type="entry name" value="pabB"/>
    <property type="match status" value="1"/>
</dbReference>
<dbReference type="InterPro" id="IPR001544">
    <property type="entry name" value="Aminotrans_IV"/>
</dbReference>
<dbReference type="SUPFAM" id="SSF56322">
    <property type="entry name" value="ADC synthase"/>
    <property type="match status" value="1"/>
</dbReference>
<name>A0A2T2WWX5_9FIRM</name>
<dbReference type="GO" id="GO:0009396">
    <property type="term" value="P:folic acid-containing compound biosynthetic process"/>
    <property type="evidence" value="ECO:0007669"/>
    <property type="project" value="InterPro"/>
</dbReference>
<organism evidence="2 3">
    <name type="scientific">Sulfobacillus benefaciens</name>
    <dbReference type="NCBI Taxonomy" id="453960"/>
    <lineage>
        <taxon>Bacteria</taxon>
        <taxon>Bacillati</taxon>
        <taxon>Bacillota</taxon>
        <taxon>Clostridia</taxon>
        <taxon>Eubacteriales</taxon>
        <taxon>Clostridiales Family XVII. Incertae Sedis</taxon>
        <taxon>Sulfobacillus</taxon>
    </lineage>
</organism>
<evidence type="ECO:0000313" key="3">
    <source>
        <dbReference type="Proteomes" id="UP000242699"/>
    </source>
</evidence>
<dbReference type="Pfam" id="PF01063">
    <property type="entry name" value="Aminotran_4"/>
    <property type="match status" value="1"/>
</dbReference>
<protein>
    <submittedName>
        <fullName evidence="2">Aminodeoxychorismate synthase, component I</fullName>
    </submittedName>
</protein>
<dbReference type="PANTHER" id="PTHR11236">
    <property type="entry name" value="AMINOBENZOATE/ANTHRANILATE SYNTHASE"/>
    <property type="match status" value="1"/>
</dbReference>
<proteinExistence type="predicted"/>
<dbReference type="Gene3D" id="3.20.10.10">
    <property type="entry name" value="D-amino Acid Aminotransferase, subunit A, domain 2"/>
    <property type="match status" value="1"/>
</dbReference>
<feature type="domain" description="Chorismate-utilising enzyme C-terminal" evidence="1">
    <location>
        <begin position="117"/>
        <end position="370"/>
    </location>
</feature>
<gene>
    <name evidence="2" type="primary">pabB</name>
    <name evidence="2" type="ORF">C7B43_13240</name>
</gene>
<dbReference type="InterPro" id="IPR019999">
    <property type="entry name" value="Anth_synth_I-like"/>
</dbReference>